<dbReference type="HOGENOM" id="CLU_1882624_0_0_9"/>
<accession>E6U955</accession>
<dbReference type="Proteomes" id="UP000001551">
    <property type="component" value="Chromosome"/>
</dbReference>
<evidence type="ECO:0000313" key="3">
    <source>
        <dbReference type="Proteomes" id="UP000001551"/>
    </source>
</evidence>
<dbReference type="KEGG" id="eha:Ethha_1682"/>
<dbReference type="EMBL" id="CP002400">
    <property type="protein sequence ID" value="ADU27214.1"/>
    <property type="molecule type" value="Genomic_DNA"/>
</dbReference>
<name>E6U955_ETHHY</name>
<keyword evidence="3" id="KW-1185">Reference proteome</keyword>
<evidence type="ECO:0000313" key="2">
    <source>
        <dbReference type="EMBL" id="ADU27214.1"/>
    </source>
</evidence>
<protein>
    <submittedName>
        <fullName evidence="2">Uncharacterized protein</fullName>
    </submittedName>
</protein>
<dbReference type="AlphaFoldDB" id="E6U955"/>
<feature type="compositionally biased region" description="Acidic residues" evidence="1">
    <location>
        <begin position="92"/>
        <end position="104"/>
    </location>
</feature>
<organism evidence="2 3">
    <name type="scientific">Ethanoligenens harbinense (strain DSM 18485 / JCM 12961 / CGMCC 1.5033 / YUAN-3)</name>
    <dbReference type="NCBI Taxonomy" id="663278"/>
    <lineage>
        <taxon>Bacteria</taxon>
        <taxon>Bacillati</taxon>
        <taxon>Bacillota</taxon>
        <taxon>Clostridia</taxon>
        <taxon>Eubacteriales</taxon>
        <taxon>Oscillospiraceae</taxon>
        <taxon>Ethanoligenens</taxon>
    </lineage>
</organism>
<proteinExistence type="predicted"/>
<dbReference type="STRING" id="663278.Ethha_1682"/>
<gene>
    <name evidence="2" type="ordered locus">Ethha_1682</name>
</gene>
<reference evidence="2 3" key="1">
    <citation type="submission" date="2010-12" db="EMBL/GenBank/DDBJ databases">
        <title>Complete sequence of Ethanoligenens harbinense YUAN-3.</title>
        <authorList>
            <person name="Lucas S."/>
            <person name="Copeland A."/>
            <person name="Lapidus A."/>
            <person name="Cheng J.-F."/>
            <person name="Bruce D."/>
            <person name="Goodwin L."/>
            <person name="Pitluck S."/>
            <person name="Chertkov O."/>
            <person name="Misra M."/>
            <person name="Detter J.C."/>
            <person name="Han C."/>
            <person name="Tapia R."/>
            <person name="Land M."/>
            <person name="Hauser L."/>
            <person name="Jeffries C."/>
            <person name="Kyrpides N."/>
            <person name="Ivanova N."/>
            <person name="Mikhailova N."/>
            <person name="Wang A."/>
            <person name="Mouttaki H."/>
            <person name="He Z."/>
            <person name="Zhou J."/>
            <person name="Hemme C.L."/>
            <person name="Woyke T."/>
        </authorList>
    </citation>
    <scope>NUCLEOTIDE SEQUENCE [LARGE SCALE GENOMIC DNA]</scope>
    <source>
        <strain evidence="3">DSM 18485 / JCM 12961 / CGMCC 1.5033 / YUAN-3</strain>
    </source>
</reference>
<dbReference type="RefSeq" id="WP_013485567.1">
    <property type="nucleotide sequence ID" value="NC_014828.1"/>
</dbReference>
<dbReference type="eggNOG" id="ENOG5034922">
    <property type="taxonomic scope" value="Bacteria"/>
</dbReference>
<feature type="region of interest" description="Disordered" evidence="1">
    <location>
        <begin position="86"/>
        <end position="105"/>
    </location>
</feature>
<evidence type="ECO:0000256" key="1">
    <source>
        <dbReference type="SAM" id="MobiDB-lite"/>
    </source>
</evidence>
<sequence>MNRETYKTMQSIAKESFEECYAGLKIALANDRHFKAFMERRYRLKSYEEQHDFYMTANERNFHMIGFLDAVIWMEHSGMILWNQTVPPEKNSEDEGECESETEEERAYIESLQEKAVKERCAIESLVVNFETGED</sequence>